<evidence type="ECO:0000313" key="2">
    <source>
        <dbReference type="Proteomes" id="UP000003586"/>
    </source>
</evidence>
<dbReference type="HOGENOM" id="CLU_3330647_0_0_10"/>
<protein>
    <submittedName>
        <fullName evidence="1">Uncharacterized protein</fullName>
    </submittedName>
</protein>
<gene>
    <name evidence="1" type="ORF">NIASO_01975</name>
</gene>
<name>W0F6N0_9BACT</name>
<organism evidence="1 2">
    <name type="scientific">Niabella soli DSM 19437</name>
    <dbReference type="NCBI Taxonomy" id="929713"/>
    <lineage>
        <taxon>Bacteria</taxon>
        <taxon>Pseudomonadati</taxon>
        <taxon>Bacteroidota</taxon>
        <taxon>Chitinophagia</taxon>
        <taxon>Chitinophagales</taxon>
        <taxon>Chitinophagaceae</taxon>
        <taxon>Niabella</taxon>
    </lineage>
</organism>
<keyword evidence="2" id="KW-1185">Reference proteome</keyword>
<dbReference type="AlphaFoldDB" id="W0F6N0"/>
<accession>W0F6N0</accession>
<sequence>MKQRQPFVTAILNRSQKKKTILKKLLPNYEKIVTKNNK</sequence>
<reference evidence="1 2" key="1">
    <citation type="submission" date="2013-12" db="EMBL/GenBank/DDBJ databases">
        <authorList>
            <consortium name="DOE Joint Genome Institute"/>
            <person name="Eisen J."/>
            <person name="Huntemann M."/>
            <person name="Han J."/>
            <person name="Chen A."/>
            <person name="Kyrpides N."/>
            <person name="Mavromatis K."/>
            <person name="Markowitz V."/>
            <person name="Palaniappan K."/>
            <person name="Ivanova N."/>
            <person name="Schaumberg A."/>
            <person name="Pati A."/>
            <person name="Liolios K."/>
            <person name="Nordberg H.P."/>
            <person name="Cantor M.N."/>
            <person name="Hua S.X."/>
            <person name="Woyke T."/>
        </authorList>
    </citation>
    <scope>NUCLEOTIDE SEQUENCE [LARGE SCALE GENOMIC DNA]</scope>
    <source>
        <strain evidence="2">DSM 19437</strain>
    </source>
</reference>
<dbReference type="STRING" id="929713.NIASO_01975"/>
<proteinExistence type="predicted"/>
<dbReference type="Proteomes" id="UP000003586">
    <property type="component" value="Chromosome"/>
</dbReference>
<dbReference type="KEGG" id="nso:NIASO_01975"/>
<dbReference type="EMBL" id="CP007035">
    <property type="protein sequence ID" value="AHF17114.1"/>
    <property type="molecule type" value="Genomic_DNA"/>
</dbReference>
<evidence type="ECO:0000313" key="1">
    <source>
        <dbReference type="EMBL" id="AHF17114.1"/>
    </source>
</evidence>